<keyword evidence="1" id="KW-0472">Membrane</keyword>
<protein>
    <submittedName>
        <fullName evidence="2">Putative membrane protein</fullName>
    </submittedName>
</protein>
<sequence>MKELKLTGLWMLSIGMLLALAMAVLMLISRTTDPNGVPILPSLLLTVGGGAAVIGLVLVIIGLFIRRLRA</sequence>
<feature type="transmembrane region" description="Helical" evidence="1">
    <location>
        <begin position="7"/>
        <end position="28"/>
    </location>
</feature>
<comment type="caution">
    <text evidence="2">The sequence shown here is derived from an EMBL/GenBank/DDBJ whole genome shotgun (WGS) entry which is preliminary data.</text>
</comment>
<evidence type="ECO:0000256" key="1">
    <source>
        <dbReference type="SAM" id="Phobius"/>
    </source>
</evidence>
<dbReference type="RefSeq" id="WP_167995645.1">
    <property type="nucleotide sequence ID" value="NZ_JAATJL010000001.1"/>
</dbReference>
<evidence type="ECO:0000313" key="3">
    <source>
        <dbReference type="Proteomes" id="UP000547458"/>
    </source>
</evidence>
<accession>A0A846RXU5</accession>
<proteinExistence type="predicted"/>
<organism evidence="2 3">
    <name type="scientific">Arthrobacter pigmenti</name>
    <dbReference type="NCBI Taxonomy" id="271432"/>
    <lineage>
        <taxon>Bacteria</taxon>
        <taxon>Bacillati</taxon>
        <taxon>Actinomycetota</taxon>
        <taxon>Actinomycetes</taxon>
        <taxon>Micrococcales</taxon>
        <taxon>Micrococcaceae</taxon>
        <taxon>Arthrobacter</taxon>
    </lineage>
</organism>
<reference evidence="2 3" key="1">
    <citation type="submission" date="2020-03" db="EMBL/GenBank/DDBJ databases">
        <title>Sequencing the genomes of 1000 actinobacteria strains.</title>
        <authorList>
            <person name="Klenk H.-P."/>
        </authorList>
    </citation>
    <scope>NUCLEOTIDE SEQUENCE [LARGE SCALE GENOMIC DNA]</scope>
    <source>
        <strain evidence="2 3">DSM 16403</strain>
    </source>
</reference>
<feature type="transmembrane region" description="Helical" evidence="1">
    <location>
        <begin position="40"/>
        <end position="65"/>
    </location>
</feature>
<keyword evidence="3" id="KW-1185">Reference proteome</keyword>
<name>A0A846RXU5_9MICC</name>
<dbReference type="Proteomes" id="UP000547458">
    <property type="component" value="Unassembled WGS sequence"/>
</dbReference>
<gene>
    <name evidence="2" type="ORF">BJ994_003461</name>
</gene>
<dbReference type="EMBL" id="JAATJL010000001">
    <property type="protein sequence ID" value="NJC24385.1"/>
    <property type="molecule type" value="Genomic_DNA"/>
</dbReference>
<keyword evidence="1" id="KW-1133">Transmembrane helix</keyword>
<keyword evidence="1" id="KW-0812">Transmembrane</keyword>
<dbReference type="AlphaFoldDB" id="A0A846RXU5"/>
<evidence type="ECO:0000313" key="2">
    <source>
        <dbReference type="EMBL" id="NJC24385.1"/>
    </source>
</evidence>